<evidence type="ECO:0000256" key="2">
    <source>
        <dbReference type="ARBA" id="ARBA00002869"/>
    </source>
</evidence>
<evidence type="ECO:0000256" key="4">
    <source>
        <dbReference type="ARBA" id="ARBA00005638"/>
    </source>
</evidence>
<dbReference type="EMBL" id="VFLP01000094">
    <property type="protein sequence ID" value="TRX88230.1"/>
    <property type="molecule type" value="Genomic_DNA"/>
</dbReference>
<keyword evidence="16" id="KW-1185">Reference proteome</keyword>
<evidence type="ECO:0000256" key="7">
    <source>
        <dbReference type="ARBA" id="ARBA00022679"/>
    </source>
</evidence>
<dbReference type="FunFam" id="3.30.160.40:FF:000002">
    <property type="entry name" value="Porphobilinogen deaminase"/>
    <property type="match status" value="1"/>
</dbReference>
<evidence type="ECO:0000256" key="12">
    <source>
        <dbReference type="ARBA" id="ARBA00048169"/>
    </source>
</evidence>
<dbReference type="Proteomes" id="UP000319160">
    <property type="component" value="Unassembled WGS sequence"/>
</dbReference>
<comment type="caution">
    <text evidence="15">The sequence shown here is derived from an EMBL/GenBank/DDBJ whole genome shotgun (WGS) entry which is preliminary data.</text>
</comment>
<evidence type="ECO:0000256" key="11">
    <source>
        <dbReference type="ARBA" id="ARBA00033064"/>
    </source>
</evidence>
<dbReference type="FunFam" id="3.40.190.10:FF:000005">
    <property type="entry name" value="Porphobilinogen deaminase"/>
    <property type="match status" value="1"/>
</dbReference>
<dbReference type="AlphaFoldDB" id="A0A553HJV3"/>
<dbReference type="InterPro" id="IPR022419">
    <property type="entry name" value="Porphobilin_deaminase_cofac_BS"/>
</dbReference>
<sequence>MSTPATQPIITPSAGETQRTVVRIGTRKSALALAQVDWVIASLQKLHPGVEFEVCPMLSTADKDKITALYKFGGKGLWTNELEAALVANELDIIVHCAKDMPTALPEGCTLACFTEREDPRDVVVVKKGLEDKYKTLADLPEGAVVGTSSVRRMAQIKRRYPKLQFRDMRGNIDTRVKKLDAEDSEYSVLILAAAGLHRTGKRGRISQYLERDTEGGSMLYAVGQGGLAIETRAGDTKMYELLRPFEDEKTMLAIEAERSIMRTLEGGCSIPIGVETKWQEGNKLRLTGCVVSIAGTEAADAESVEEIATREQAVAFGKKVAQMLVDNGAQPILDAINADREASRDKAEPWVPA</sequence>
<comment type="function">
    <text evidence="2">Tetrapolymerization of the monopyrrole PBG into the hydroxymethylbilane pre-uroporphyrinogen in several discrete steps.</text>
</comment>
<dbReference type="GO" id="GO:0006782">
    <property type="term" value="P:protoporphyrinogen IX biosynthetic process"/>
    <property type="evidence" value="ECO:0007669"/>
    <property type="project" value="UniProtKB-UniPathway"/>
</dbReference>
<evidence type="ECO:0000259" key="13">
    <source>
        <dbReference type="Pfam" id="PF01379"/>
    </source>
</evidence>
<dbReference type="Gene3D" id="3.40.190.10">
    <property type="entry name" value="Periplasmic binding protein-like II"/>
    <property type="match status" value="2"/>
</dbReference>
<reference evidence="16" key="1">
    <citation type="submission" date="2019-06" db="EMBL/GenBank/DDBJ databases">
        <title>Draft genome sequence of the griseofulvin-producing fungus Xylaria cubensis strain G536.</title>
        <authorList>
            <person name="Mead M.E."/>
            <person name="Raja H.A."/>
            <person name="Steenwyk J.L."/>
            <person name="Knowles S.L."/>
            <person name="Oberlies N.H."/>
            <person name="Rokas A."/>
        </authorList>
    </citation>
    <scope>NUCLEOTIDE SEQUENCE [LARGE SCALE GENOMIC DNA]</scope>
    <source>
        <strain evidence="16">G536</strain>
    </source>
</reference>
<keyword evidence="7" id="KW-0808">Transferase</keyword>
<dbReference type="NCBIfam" id="TIGR00212">
    <property type="entry name" value="hemC"/>
    <property type="match status" value="1"/>
</dbReference>
<dbReference type="SUPFAM" id="SSF53850">
    <property type="entry name" value="Periplasmic binding protein-like II"/>
    <property type="match status" value="1"/>
</dbReference>
<evidence type="ECO:0000256" key="10">
    <source>
        <dbReference type="ARBA" id="ARBA00030685"/>
    </source>
</evidence>
<dbReference type="InterPro" id="IPR000860">
    <property type="entry name" value="HemC"/>
</dbReference>
<comment type="cofactor">
    <cofactor evidence="1">
        <name>dipyrromethane</name>
        <dbReference type="ChEBI" id="CHEBI:60342"/>
    </cofactor>
</comment>
<gene>
    <name evidence="15" type="ORF">FHL15_010855</name>
</gene>
<evidence type="ECO:0000313" key="15">
    <source>
        <dbReference type="EMBL" id="TRX88230.1"/>
    </source>
</evidence>
<feature type="domain" description="Porphobilinogen deaminase N-terminal" evidence="13">
    <location>
        <begin position="22"/>
        <end position="240"/>
    </location>
</feature>
<dbReference type="HAMAP" id="MF_00260">
    <property type="entry name" value="Porphobil_deam"/>
    <property type="match status" value="1"/>
</dbReference>
<dbReference type="STRING" id="2512241.A0A553HJV3"/>
<evidence type="ECO:0000256" key="9">
    <source>
        <dbReference type="ARBA" id="ARBA00023244"/>
    </source>
</evidence>
<name>A0A553HJV3_9PEZI</name>
<dbReference type="InterPro" id="IPR036803">
    <property type="entry name" value="Porphobilinogen_deaminase_C_sf"/>
</dbReference>
<dbReference type="GO" id="GO:0005737">
    <property type="term" value="C:cytoplasm"/>
    <property type="evidence" value="ECO:0007669"/>
    <property type="project" value="TreeGrafter"/>
</dbReference>
<dbReference type="CDD" id="cd13645">
    <property type="entry name" value="PBP2_HuPBGD_like"/>
    <property type="match status" value="1"/>
</dbReference>
<dbReference type="UniPathway" id="UPA00251">
    <property type="reaction ID" value="UER00319"/>
</dbReference>
<evidence type="ECO:0000256" key="6">
    <source>
        <dbReference type="ARBA" id="ARBA00016519"/>
    </source>
</evidence>
<evidence type="ECO:0000256" key="1">
    <source>
        <dbReference type="ARBA" id="ARBA00001916"/>
    </source>
</evidence>
<evidence type="ECO:0000259" key="14">
    <source>
        <dbReference type="Pfam" id="PF03900"/>
    </source>
</evidence>
<dbReference type="Pfam" id="PF03900">
    <property type="entry name" value="Porphobil_deamC"/>
    <property type="match status" value="1"/>
</dbReference>
<dbReference type="SUPFAM" id="SSF54782">
    <property type="entry name" value="Porphobilinogen deaminase (hydroxymethylbilane synthase), C-terminal domain"/>
    <property type="match status" value="1"/>
</dbReference>
<organism evidence="15 16">
    <name type="scientific">Xylaria flabelliformis</name>
    <dbReference type="NCBI Taxonomy" id="2512241"/>
    <lineage>
        <taxon>Eukaryota</taxon>
        <taxon>Fungi</taxon>
        <taxon>Dikarya</taxon>
        <taxon>Ascomycota</taxon>
        <taxon>Pezizomycotina</taxon>
        <taxon>Sordariomycetes</taxon>
        <taxon>Xylariomycetidae</taxon>
        <taxon>Xylariales</taxon>
        <taxon>Xylariaceae</taxon>
        <taxon>Xylaria</taxon>
    </lineage>
</organism>
<comment type="pathway">
    <text evidence="3">Porphyrin-containing compound metabolism; protoporphyrin-IX biosynthesis; coproporphyrinogen-III from 5-aminolevulinate: step 2/4.</text>
</comment>
<dbReference type="InterPro" id="IPR022418">
    <property type="entry name" value="Porphobilinogen_deaminase_C"/>
</dbReference>
<dbReference type="PANTHER" id="PTHR11557:SF0">
    <property type="entry name" value="PORPHOBILINOGEN DEAMINASE"/>
    <property type="match status" value="1"/>
</dbReference>
<keyword evidence="9" id="KW-0627">Porphyrin biosynthesis</keyword>
<feature type="domain" description="Porphobilinogen deaminase C-terminal" evidence="14">
    <location>
        <begin position="253"/>
        <end position="326"/>
    </location>
</feature>
<protein>
    <recommendedName>
        <fullName evidence="6">Porphobilinogen deaminase</fullName>
        <ecNumber evidence="5">2.5.1.61</ecNumber>
    </recommendedName>
    <alternativeName>
        <fullName evidence="11">Hydroxymethylbilane synthase</fullName>
    </alternativeName>
    <alternativeName>
        <fullName evidence="10">Pre-uroporphyrinogen synthase</fullName>
    </alternativeName>
</protein>
<dbReference type="PIRSF" id="PIRSF001438">
    <property type="entry name" value="4pyrrol_synth_OHMeBilane_synth"/>
    <property type="match status" value="1"/>
</dbReference>
<dbReference type="InterPro" id="IPR022417">
    <property type="entry name" value="Porphobilin_deaminase_N"/>
</dbReference>
<dbReference type="GO" id="GO:0004418">
    <property type="term" value="F:hydroxymethylbilane synthase activity"/>
    <property type="evidence" value="ECO:0007669"/>
    <property type="project" value="UniProtKB-EC"/>
</dbReference>
<dbReference type="Pfam" id="PF01379">
    <property type="entry name" value="Porphobil_deam"/>
    <property type="match status" value="1"/>
</dbReference>
<dbReference type="PROSITE" id="PS00533">
    <property type="entry name" value="PORPHOBILINOGEN_DEAM"/>
    <property type="match status" value="1"/>
</dbReference>
<dbReference type="Gene3D" id="3.30.160.40">
    <property type="entry name" value="Porphobilinogen deaminase, C-terminal domain"/>
    <property type="match status" value="1"/>
</dbReference>
<dbReference type="OrthoDB" id="564646at2759"/>
<evidence type="ECO:0000256" key="5">
    <source>
        <dbReference type="ARBA" id="ARBA00012655"/>
    </source>
</evidence>
<evidence type="ECO:0000313" key="16">
    <source>
        <dbReference type="Proteomes" id="UP000319160"/>
    </source>
</evidence>
<comment type="similarity">
    <text evidence="4">Belongs to the HMBS family.</text>
</comment>
<dbReference type="PRINTS" id="PR00151">
    <property type="entry name" value="PORPHBDMNASE"/>
</dbReference>
<evidence type="ECO:0000256" key="8">
    <source>
        <dbReference type="ARBA" id="ARBA00023133"/>
    </source>
</evidence>
<dbReference type="PANTHER" id="PTHR11557">
    <property type="entry name" value="PORPHOBILINOGEN DEAMINASE"/>
    <property type="match status" value="1"/>
</dbReference>
<dbReference type="EC" id="2.5.1.61" evidence="5"/>
<evidence type="ECO:0000256" key="3">
    <source>
        <dbReference type="ARBA" id="ARBA00004735"/>
    </source>
</evidence>
<accession>A0A553HJV3</accession>
<comment type="catalytic activity">
    <reaction evidence="12">
        <text>4 porphobilinogen + H2O = hydroxymethylbilane + 4 NH4(+)</text>
        <dbReference type="Rhea" id="RHEA:13185"/>
        <dbReference type="ChEBI" id="CHEBI:15377"/>
        <dbReference type="ChEBI" id="CHEBI:28938"/>
        <dbReference type="ChEBI" id="CHEBI:57845"/>
        <dbReference type="ChEBI" id="CHEBI:58126"/>
        <dbReference type="EC" id="2.5.1.61"/>
    </reaction>
</comment>
<dbReference type="FunFam" id="3.40.190.10:FF:000086">
    <property type="entry name" value="Probable porphobilinogen deaminase"/>
    <property type="match status" value="1"/>
</dbReference>
<proteinExistence type="inferred from homology"/>
<keyword evidence="8" id="KW-0350">Heme biosynthesis</keyword>